<keyword evidence="17" id="KW-1185">Reference proteome</keyword>
<dbReference type="EC" id="2.7.1.166" evidence="4 15"/>
<evidence type="ECO:0000256" key="3">
    <source>
        <dbReference type="ARBA" id="ARBA00010327"/>
    </source>
</evidence>
<dbReference type="GO" id="GO:0005524">
    <property type="term" value="F:ATP binding"/>
    <property type="evidence" value="ECO:0007669"/>
    <property type="project" value="UniProtKB-UniRule"/>
</dbReference>
<keyword evidence="9 15" id="KW-0418">Kinase</keyword>
<evidence type="ECO:0000256" key="1">
    <source>
        <dbReference type="ARBA" id="ARBA00004515"/>
    </source>
</evidence>
<sequence length="248" mass="28151">MADQLDAQTVQVGPHAWVRADFGLFAPGPSPSSEELVAWFDPKDPRWKAVAVGVGGRSAAWFLQLRDLRAVLRHYRRGGWAAKLVRSSYVWTGLSKTRAFEEFELLSLMHRAGLPVPQPIAARVQKRGLLYEAALLTVRIPEAQPLARVTDPALWAQAGREIARMHAFGVWHADLNVYNILVDAENRIWLIDFDRSRHSPVNDGLRAENLSRLLRSVRKVLPQQEHLSWPALNRAYQNAWVGFNEHME</sequence>
<keyword evidence="12 15" id="KW-0472">Membrane</keyword>
<name>A0A953NC89_9BURK</name>
<dbReference type="AlphaFoldDB" id="A0A953NC89"/>
<keyword evidence="6 15" id="KW-0997">Cell inner membrane</keyword>
<dbReference type="HAMAP" id="MF_00521">
    <property type="entry name" value="KDO_kinase"/>
    <property type="match status" value="1"/>
</dbReference>
<comment type="similarity">
    <text evidence="3 15">Belongs to the protein kinase superfamily. KdkA/RfaP family.</text>
</comment>
<evidence type="ECO:0000313" key="16">
    <source>
        <dbReference type="EMBL" id="MBZ1350655.1"/>
    </source>
</evidence>
<dbReference type="Gene3D" id="1.10.510.10">
    <property type="entry name" value="Transferase(Phosphotransferase) domain 1"/>
    <property type="match status" value="1"/>
</dbReference>
<keyword evidence="7 15" id="KW-0808">Transferase</keyword>
<accession>A0A953NC89</accession>
<organism evidence="16 17">
    <name type="scientific">Zwartia hollandica</name>
    <dbReference type="NCBI Taxonomy" id="324606"/>
    <lineage>
        <taxon>Bacteria</taxon>
        <taxon>Pseudomonadati</taxon>
        <taxon>Pseudomonadota</taxon>
        <taxon>Betaproteobacteria</taxon>
        <taxon>Burkholderiales</taxon>
        <taxon>Alcaligenaceae</taxon>
        <taxon>Zwartia</taxon>
    </lineage>
</organism>
<evidence type="ECO:0000256" key="15">
    <source>
        <dbReference type="HAMAP-Rule" id="MF_00521"/>
    </source>
</evidence>
<evidence type="ECO:0000256" key="2">
    <source>
        <dbReference type="ARBA" id="ARBA00004713"/>
    </source>
</evidence>
<dbReference type="GO" id="GO:0005886">
    <property type="term" value="C:plasma membrane"/>
    <property type="evidence" value="ECO:0007669"/>
    <property type="project" value="UniProtKB-SubCell"/>
</dbReference>
<evidence type="ECO:0000256" key="10">
    <source>
        <dbReference type="ARBA" id="ARBA00022840"/>
    </source>
</evidence>
<dbReference type="GO" id="GO:0005829">
    <property type="term" value="C:cytosol"/>
    <property type="evidence" value="ECO:0007669"/>
    <property type="project" value="TreeGrafter"/>
</dbReference>
<evidence type="ECO:0000256" key="14">
    <source>
        <dbReference type="ARBA" id="ARBA00034417"/>
    </source>
</evidence>
<dbReference type="GO" id="GO:0030490">
    <property type="term" value="P:maturation of SSU-rRNA"/>
    <property type="evidence" value="ECO:0007669"/>
    <property type="project" value="TreeGrafter"/>
</dbReference>
<evidence type="ECO:0000256" key="7">
    <source>
        <dbReference type="ARBA" id="ARBA00022679"/>
    </source>
</evidence>
<evidence type="ECO:0000256" key="11">
    <source>
        <dbReference type="ARBA" id="ARBA00022985"/>
    </source>
</evidence>
<dbReference type="Pfam" id="PF06293">
    <property type="entry name" value="Kdo"/>
    <property type="match status" value="1"/>
</dbReference>
<evidence type="ECO:0000256" key="6">
    <source>
        <dbReference type="ARBA" id="ARBA00022519"/>
    </source>
</evidence>
<dbReference type="EMBL" id="JAHXRI010000007">
    <property type="protein sequence ID" value="MBZ1350655.1"/>
    <property type="molecule type" value="Genomic_DNA"/>
</dbReference>
<evidence type="ECO:0000256" key="13">
    <source>
        <dbReference type="ARBA" id="ARBA00029511"/>
    </source>
</evidence>
<comment type="subcellular location">
    <subcellularLocation>
        <location evidence="1 15">Cell inner membrane</location>
        <topology evidence="1 15">Peripheral membrane protein</topology>
        <orientation evidence="1 15">Cytoplasmic side</orientation>
    </subcellularLocation>
</comment>
<dbReference type="InterPro" id="IPR011009">
    <property type="entry name" value="Kinase-like_dom_sf"/>
</dbReference>
<comment type="catalytic activity">
    <reaction evidence="14 15">
        <text>an alpha-Kdo-(2-&gt;6)-lipid IVA + ATP = a 4-O-phospho-alpha-Kdo-(2-&gt;6)-lipid IVA + ADP + H(+)</text>
        <dbReference type="Rhea" id="RHEA:74271"/>
        <dbReference type="ChEBI" id="CHEBI:15378"/>
        <dbReference type="ChEBI" id="CHEBI:30616"/>
        <dbReference type="ChEBI" id="CHEBI:176428"/>
        <dbReference type="ChEBI" id="CHEBI:193140"/>
        <dbReference type="ChEBI" id="CHEBI:456216"/>
        <dbReference type="EC" id="2.7.1.166"/>
    </reaction>
</comment>
<comment type="pathway">
    <text evidence="2 15">Bacterial outer membrane biogenesis; LPS core biosynthesis.</text>
</comment>
<dbReference type="SUPFAM" id="SSF56112">
    <property type="entry name" value="Protein kinase-like (PK-like)"/>
    <property type="match status" value="1"/>
</dbReference>
<comment type="caution">
    <text evidence="16">The sequence shown here is derived from an EMBL/GenBank/DDBJ whole genome shotgun (WGS) entry which is preliminary data.</text>
</comment>
<dbReference type="InterPro" id="IPR022826">
    <property type="entry name" value="KDO_kinase"/>
</dbReference>
<dbReference type="RefSeq" id="WP_259661072.1">
    <property type="nucleotide sequence ID" value="NZ_JAHXRI010000007.1"/>
</dbReference>
<evidence type="ECO:0000256" key="4">
    <source>
        <dbReference type="ARBA" id="ARBA00011988"/>
    </source>
</evidence>
<evidence type="ECO:0000256" key="9">
    <source>
        <dbReference type="ARBA" id="ARBA00022777"/>
    </source>
</evidence>
<protein>
    <recommendedName>
        <fullName evidence="13 15">3-deoxy-D-manno-octulosonic acid kinase</fullName>
        <shortName evidence="15">Kdo kinase</shortName>
        <ecNumber evidence="4 15">2.7.1.166</ecNumber>
    </recommendedName>
</protein>
<evidence type="ECO:0000256" key="8">
    <source>
        <dbReference type="ARBA" id="ARBA00022741"/>
    </source>
</evidence>
<dbReference type="Proteomes" id="UP000739565">
    <property type="component" value="Unassembled WGS sequence"/>
</dbReference>
<dbReference type="GO" id="GO:0009244">
    <property type="term" value="P:lipopolysaccharide core region biosynthetic process"/>
    <property type="evidence" value="ECO:0007669"/>
    <property type="project" value="UniProtKB-UniRule"/>
</dbReference>
<dbReference type="NCBIfam" id="NF002475">
    <property type="entry name" value="PRK01723.1"/>
    <property type="match status" value="1"/>
</dbReference>
<reference evidence="16" key="1">
    <citation type="submission" date="2021-07" db="EMBL/GenBank/DDBJ databases">
        <title>New genus and species of the family Alcaligenaceae.</title>
        <authorList>
            <person name="Hahn M.W."/>
        </authorList>
    </citation>
    <scope>NUCLEOTIDE SEQUENCE</scope>
    <source>
        <strain evidence="16">LF4-65</strain>
    </source>
</reference>
<dbReference type="PANTHER" id="PTHR45852">
    <property type="entry name" value="SER/THR-PROTEIN KINASE RIO2"/>
    <property type="match status" value="1"/>
</dbReference>
<evidence type="ECO:0000256" key="5">
    <source>
        <dbReference type="ARBA" id="ARBA00022475"/>
    </source>
</evidence>
<keyword evidence="8 15" id="KW-0547">Nucleotide-binding</keyword>
<dbReference type="GO" id="GO:0004672">
    <property type="term" value="F:protein kinase activity"/>
    <property type="evidence" value="ECO:0007669"/>
    <property type="project" value="TreeGrafter"/>
</dbReference>
<keyword evidence="11 15" id="KW-0448">Lipopolysaccharide biosynthesis</keyword>
<evidence type="ECO:0000256" key="12">
    <source>
        <dbReference type="ARBA" id="ARBA00023136"/>
    </source>
</evidence>
<proteinExistence type="inferred from homology"/>
<comment type="function">
    <text evidence="15">Catalyzes the ATP-dependent phosphorylation of the 3-deoxy-D-manno-octulosonic acid (Kdo) residue in Kdo-lipid IV(A) at the 4-OH position.</text>
</comment>
<gene>
    <name evidence="15" type="primary">kdkA</name>
    <name evidence="16" type="ORF">KZZ10_08360</name>
</gene>
<feature type="active site" evidence="15">
    <location>
        <position position="174"/>
    </location>
</feature>
<dbReference type="PANTHER" id="PTHR45852:SF1">
    <property type="entry name" value="SERINE_THREONINE-PROTEIN KINASE RIO2"/>
    <property type="match status" value="1"/>
</dbReference>
<keyword evidence="5 15" id="KW-1003">Cell membrane</keyword>
<keyword evidence="10 15" id="KW-0067">ATP-binding</keyword>
<evidence type="ECO:0000313" key="17">
    <source>
        <dbReference type="Proteomes" id="UP000739565"/>
    </source>
</evidence>
<dbReference type="GO" id="GO:0030688">
    <property type="term" value="C:preribosome, small subunit precursor"/>
    <property type="evidence" value="ECO:0007669"/>
    <property type="project" value="TreeGrafter"/>
</dbReference>